<dbReference type="InterPro" id="IPR018201">
    <property type="entry name" value="Ketoacyl_synth_AS"/>
</dbReference>
<dbReference type="SUPFAM" id="SSF52151">
    <property type="entry name" value="FabD/lysophospholipase-like"/>
    <property type="match status" value="2"/>
</dbReference>
<evidence type="ECO:0000259" key="13">
    <source>
        <dbReference type="PROSITE" id="PS50075"/>
    </source>
</evidence>
<feature type="domain" description="PKS/mFAS DH" evidence="15">
    <location>
        <begin position="2449"/>
        <end position="2719"/>
    </location>
</feature>
<evidence type="ECO:0000256" key="3">
    <source>
        <dbReference type="ARBA" id="ARBA00005189"/>
    </source>
</evidence>
<dbReference type="Gene3D" id="3.10.129.110">
    <property type="entry name" value="Polyketide synthase dehydratase"/>
    <property type="match status" value="1"/>
</dbReference>
<feature type="domain" description="Carrier" evidence="13">
    <location>
        <begin position="1464"/>
        <end position="1539"/>
    </location>
</feature>
<comment type="cofactor">
    <cofactor evidence="1">
        <name>pantetheine 4'-phosphate</name>
        <dbReference type="ChEBI" id="CHEBI:47942"/>
    </cofactor>
</comment>
<dbReference type="InterPro" id="IPR032821">
    <property type="entry name" value="PKS_assoc"/>
</dbReference>
<dbReference type="InterPro" id="IPR020807">
    <property type="entry name" value="PKS_DH"/>
</dbReference>
<dbReference type="InterPro" id="IPR049552">
    <property type="entry name" value="PKS_DH_N"/>
</dbReference>
<dbReference type="EMBL" id="CP046172">
    <property type="protein sequence ID" value="QIS14239.1"/>
    <property type="molecule type" value="Genomic_DNA"/>
</dbReference>
<keyword evidence="9" id="KW-0045">Antibiotic biosynthesis</keyword>
<dbReference type="PANTHER" id="PTHR43775">
    <property type="entry name" value="FATTY ACID SYNTHASE"/>
    <property type="match status" value="1"/>
</dbReference>
<keyword evidence="8" id="KW-0443">Lipid metabolism</keyword>
<dbReference type="SUPFAM" id="SSF51735">
    <property type="entry name" value="NAD(P)-binding Rossmann-fold domains"/>
    <property type="match status" value="4"/>
</dbReference>
<dbReference type="NCBIfam" id="NF045894">
    <property type="entry name" value="PKS_plus_SDR"/>
    <property type="match status" value="1"/>
</dbReference>
<dbReference type="SMART" id="SM00826">
    <property type="entry name" value="PKS_DH"/>
    <property type="match status" value="1"/>
</dbReference>
<feature type="region of interest" description="C-terminal hotdog fold" evidence="12">
    <location>
        <begin position="2583"/>
        <end position="2719"/>
    </location>
</feature>
<dbReference type="InterPro" id="IPR006162">
    <property type="entry name" value="Ppantetheine_attach_site"/>
</dbReference>
<dbReference type="CDD" id="cd08956">
    <property type="entry name" value="KR_3_FAS_SDR_x"/>
    <property type="match status" value="1"/>
</dbReference>
<name>A0A6G9YLT3_9NOCA</name>
<dbReference type="SMART" id="SM01294">
    <property type="entry name" value="PKS_PP_betabranch"/>
    <property type="match status" value="2"/>
</dbReference>
<evidence type="ECO:0000256" key="4">
    <source>
        <dbReference type="ARBA" id="ARBA00022450"/>
    </source>
</evidence>
<dbReference type="Pfam" id="PF18369">
    <property type="entry name" value="PKS_DE"/>
    <property type="match status" value="1"/>
</dbReference>
<dbReference type="InterPro" id="IPR013968">
    <property type="entry name" value="PKS_KR"/>
</dbReference>
<evidence type="ECO:0000256" key="6">
    <source>
        <dbReference type="ARBA" id="ARBA00022679"/>
    </source>
</evidence>
<feature type="domain" description="Carrier" evidence="13">
    <location>
        <begin position="3178"/>
        <end position="3253"/>
    </location>
</feature>
<evidence type="ECO:0000259" key="15">
    <source>
        <dbReference type="PROSITE" id="PS52019"/>
    </source>
</evidence>
<evidence type="ECO:0000256" key="10">
    <source>
        <dbReference type="ARBA" id="ARBA00023268"/>
    </source>
</evidence>
<dbReference type="GO" id="GO:0006633">
    <property type="term" value="P:fatty acid biosynthetic process"/>
    <property type="evidence" value="ECO:0007669"/>
    <property type="project" value="InterPro"/>
</dbReference>
<dbReference type="GO" id="GO:0033068">
    <property type="term" value="P:macrolide biosynthetic process"/>
    <property type="evidence" value="ECO:0007669"/>
    <property type="project" value="UniProtKB-ARBA"/>
</dbReference>
<dbReference type="GO" id="GO:0004315">
    <property type="term" value="F:3-oxoacyl-[acyl-carrier-protein] synthase activity"/>
    <property type="evidence" value="ECO:0007669"/>
    <property type="project" value="InterPro"/>
</dbReference>
<dbReference type="FunFam" id="1.10.1200.10:FF:000007">
    <property type="entry name" value="Probable polyketide synthase pks17"/>
    <property type="match status" value="2"/>
</dbReference>
<dbReference type="InterPro" id="IPR020841">
    <property type="entry name" value="PKS_Beta-ketoAc_synthase_dom"/>
</dbReference>
<proteinExistence type="predicted"/>
<evidence type="ECO:0000256" key="12">
    <source>
        <dbReference type="PROSITE-ProRule" id="PRU01363"/>
    </source>
</evidence>
<dbReference type="InterPro" id="IPR014031">
    <property type="entry name" value="Ketoacyl_synth_C"/>
</dbReference>
<dbReference type="Pfam" id="PF21089">
    <property type="entry name" value="PKS_DH_N"/>
    <property type="match status" value="1"/>
</dbReference>
<feature type="region of interest" description="N-terminal hotdog fold" evidence="12">
    <location>
        <begin position="2449"/>
        <end position="2571"/>
    </location>
</feature>
<dbReference type="Pfam" id="PF00698">
    <property type="entry name" value="Acyl_transf_1"/>
    <property type="match status" value="2"/>
</dbReference>
<feature type="domain" description="Ketosynthase family 3 (KS3)" evidence="14">
    <location>
        <begin position="33"/>
        <end position="462"/>
    </location>
</feature>
<dbReference type="PROSITE" id="PS52019">
    <property type="entry name" value="PKS_MFAS_DH"/>
    <property type="match status" value="1"/>
</dbReference>
<keyword evidence="11" id="KW-0012">Acyltransferase</keyword>
<dbReference type="Pfam" id="PF08990">
    <property type="entry name" value="Docking"/>
    <property type="match status" value="1"/>
</dbReference>
<keyword evidence="17" id="KW-1185">Reference proteome</keyword>
<dbReference type="Pfam" id="PF00109">
    <property type="entry name" value="ketoacyl-synt"/>
    <property type="match status" value="2"/>
</dbReference>
<dbReference type="PROSITE" id="PS52004">
    <property type="entry name" value="KS3_2"/>
    <property type="match status" value="2"/>
</dbReference>
<dbReference type="Pfam" id="PF14765">
    <property type="entry name" value="PS-DH"/>
    <property type="match status" value="1"/>
</dbReference>
<dbReference type="Pfam" id="PF02801">
    <property type="entry name" value="Ketoacyl-synt_C"/>
    <property type="match status" value="2"/>
</dbReference>
<evidence type="ECO:0000256" key="5">
    <source>
        <dbReference type="ARBA" id="ARBA00022553"/>
    </source>
</evidence>
<reference evidence="16 17" key="1">
    <citation type="journal article" date="2019" name="ACS Chem. Biol.">
        <title>Identification and Mobilization of a Cryptic Antibiotic Biosynthesis Gene Locus from a Human-Pathogenic Nocardia Isolate.</title>
        <authorList>
            <person name="Herisse M."/>
            <person name="Ishida K."/>
            <person name="Porter J.L."/>
            <person name="Howden B."/>
            <person name="Hertweck C."/>
            <person name="Stinear T.P."/>
            <person name="Pidot S.J."/>
        </authorList>
    </citation>
    <scope>NUCLEOTIDE SEQUENCE [LARGE SCALE GENOMIC DNA]</scope>
    <source>
        <strain evidence="16 17">AUSMDU00012717</strain>
    </source>
</reference>
<dbReference type="SMART" id="SM00825">
    <property type="entry name" value="PKS_KS"/>
    <property type="match status" value="2"/>
</dbReference>
<keyword evidence="10" id="KW-0511">Multifunctional enzyme</keyword>
<feature type="domain" description="Ketosynthase family 3 (KS3)" evidence="14">
    <location>
        <begin position="1558"/>
        <end position="1984"/>
    </location>
</feature>
<dbReference type="RefSeq" id="WP_167476678.1">
    <property type="nucleotide sequence ID" value="NZ_CP046172.1"/>
</dbReference>
<evidence type="ECO:0000256" key="2">
    <source>
        <dbReference type="ARBA" id="ARBA00004792"/>
    </source>
</evidence>
<accession>A0A6G9YLT3</accession>
<evidence type="ECO:0000256" key="1">
    <source>
        <dbReference type="ARBA" id="ARBA00001957"/>
    </source>
</evidence>
<dbReference type="InterPro" id="IPR014030">
    <property type="entry name" value="Ketoacyl_synth_N"/>
</dbReference>
<dbReference type="FunFam" id="3.40.47.10:FF:000019">
    <property type="entry name" value="Polyketide synthase type I"/>
    <property type="match status" value="2"/>
</dbReference>
<dbReference type="Gene3D" id="3.40.366.10">
    <property type="entry name" value="Malonyl-Coenzyme A Acyl Carrier Protein, domain 2"/>
    <property type="match status" value="2"/>
</dbReference>
<dbReference type="InterPro" id="IPR050091">
    <property type="entry name" value="PKS_NRPS_Biosynth_Enz"/>
</dbReference>
<dbReference type="Proteomes" id="UP000503540">
    <property type="component" value="Chromosome"/>
</dbReference>
<dbReference type="InterPro" id="IPR014043">
    <property type="entry name" value="Acyl_transferase_dom"/>
</dbReference>
<keyword evidence="6" id="KW-0808">Transferase</keyword>
<dbReference type="SUPFAM" id="SSF53901">
    <property type="entry name" value="Thiolase-like"/>
    <property type="match status" value="2"/>
</dbReference>
<dbReference type="InterPro" id="IPR016039">
    <property type="entry name" value="Thiolase-like"/>
</dbReference>
<dbReference type="SUPFAM" id="SSF101173">
    <property type="entry name" value="Docking domain B of the erythromycin polyketide synthase (DEBS)"/>
    <property type="match status" value="1"/>
</dbReference>
<dbReference type="PROSITE" id="PS50075">
    <property type="entry name" value="CARRIER"/>
    <property type="match status" value="2"/>
</dbReference>
<gene>
    <name evidence="16" type="ORF">F5544_32000</name>
</gene>
<dbReference type="InterPro" id="IPR041618">
    <property type="entry name" value="PKS_DE"/>
</dbReference>
<dbReference type="InterPro" id="IPR055123">
    <property type="entry name" value="SpnB-like_Rossmann"/>
</dbReference>
<dbReference type="InterPro" id="IPR042104">
    <property type="entry name" value="PKS_dehydratase_sf"/>
</dbReference>
<evidence type="ECO:0000313" key="17">
    <source>
        <dbReference type="Proteomes" id="UP000503540"/>
    </source>
</evidence>
<evidence type="ECO:0000256" key="7">
    <source>
        <dbReference type="ARBA" id="ARBA00022832"/>
    </source>
</evidence>
<dbReference type="InterPro" id="IPR049551">
    <property type="entry name" value="PKS_DH_C"/>
</dbReference>
<comment type="pathway">
    <text evidence="2">Antibiotic biosynthesis.</text>
</comment>
<evidence type="ECO:0000256" key="9">
    <source>
        <dbReference type="ARBA" id="ARBA00023194"/>
    </source>
</evidence>
<dbReference type="SMART" id="SM00827">
    <property type="entry name" value="PKS_AT"/>
    <property type="match status" value="2"/>
</dbReference>
<dbReference type="PROSITE" id="PS00012">
    <property type="entry name" value="PHOSPHOPANTETHEINE"/>
    <property type="match status" value="2"/>
</dbReference>
<dbReference type="InterPro" id="IPR036736">
    <property type="entry name" value="ACP-like_sf"/>
</dbReference>
<dbReference type="InterPro" id="IPR016036">
    <property type="entry name" value="Malonyl_transacylase_ACP-bd"/>
</dbReference>
<dbReference type="InterPro" id="IPR057326">
    <property type="entry name" value="KR_dom"/>
</dbReference>
<dbReference type="Pfam" id="PF16197">
    <property type="entry name" value="KAsynt_C_assoc"/>
    <property type="match status" value="2"/>
</dbReference>
<dbReference type="CDD" id="cd00833">
    <property type="entry name" value="PKS"/>
    <property type="match status" value="2"/>
</dbReference>
<keyword evidence="4" id="KW-0596">Phosphopantetheine</keyword>
<dbReference type="GO" id="GO:0004312">
    <property type="term" value="F:fatty acid synthase activity"/>
    <property type="evidence" value="ECO:0007669"/>
    <property type="project" value="TreeGrafter"/>
</dbReference>
<dbReference type="InterPro" id="IPR015083">
    <property type="entry name" value="NorB/c/GfsB-D-like_docking"/>
</dbReference>
<dbReference type="SUPFAM" id="SSF47336">
    <property type="entry name" value="ACP-like"/>
    <property type="match status" value="2"/>
</dbReference>
<dbReference type="InterPro" id="IPR016035">
    <property type="entry name" value="Acyl_Trfase/lysoPLipase"/>
</dbReference>
<dbReference type="InterPro" id="IPR036299">
    <property type="entry name" value="Polyketide_synth_docking_sf"/>
</dbReference>
<dbReference type="Pfam" id="PF08659">
    <property type="entry name" value="KR"/>
    <property type="match status" value="2"/>
</dbReference>
<dbReference type="Gene3D" id="3.40.47.10">
    <property type="match status" value="2"/>
</dbReference>
<dbReference type="SUPFAM" id="SSF55048">
    <property type="entry name" value="Probable ACP-binding domain of malonyl-CoA ACP transacylase"/>
    <property type="match status" value="2"/>
</dbReference>
<dbReference type="GO" id="GO:0031177">
    <property type="term" value="F:phosphopantetheine binding"/>
    <property type="evidence" value="ECO:0007669"/>
    <property type="project" value="InterPro"/>
</dbReference>
<evidence type="ECO:0000313" key="16">
    <source>
        <dbReference type="EMBL" id="QIS14239.1"/>
    </source>
</evidence>
<dbReference type="PROSITE" id="PS00606">
    <property type="entry name" value="KS3_1"/>
    <property type="match status" value="2"/>
</dbReference>
<organism evidence="16 17">
    <name type="scientific">Nocardia arthritidis</name>
    <dbReference type="NCBI Taxonomy" id="228602"/>
    <lineage>
        <taxon>Bacteria</taxon>
        <taxon>Bacillati</taxon>
        <taxon>Actinomycetota</taxon>
        <taxon>Actinomycetes</taxon>
        <taxon>Mycobacteriales</taxon>
        <taxon>Nocardiaceae</taxon>
        <taxon>Nocardia</taxon>
    </lineage>
</organism>
<dbReference type="Pfam" id="PF22953">
    <property type="entry name" value="SpnB_Rossmann"/>
    <property type="match status" value="1"/>
</dbReference>
<feature type="active site" description="Proton donor; for dehydratase activity" evidence="12">
    <location>
        <position position="2643"/>
    </location>
</feature>
<feature type="active site" description="Proton acceptor; for dehydratase activity" evidence="12">
    <location>
        <position position="2481"/>
    </location>
</feature>
<dbReference type="InterPro" id="IPR020806">
    <property type="entry name" value="PKS_PP-bd"/>
</dbReference>
<dbReference type="InterPro" id="IPR001227">
    <property type="entry name" value="Ac_transferase_dom_sf"/>
</dbReference>
<dbReference type="Gene3D" id="3.40.50.720">
    <property type="entry name" value="NAD(P)-binding Rossmann-like Domain"/>
    <property type="match status" value="2"/>
</dbReference>
<dbReference type="InterPro" id="IPR036291">
    <property type="entry name" value="NAD(P)-bd_dom_sf"/>
</dbReference>
<dbReference type="PANTHER" id="PTHR43775:SF51">
    <property type="entry name" value="INACTIVE PHENOLPHTHIOCEROL SYNTHESIS POLYKETIDE SYNTHASE TYPE I PKS1-RELATED"/>
    <property type="match status" value="1"/>
</dbReference>
<dbReference type="Gene3D" id="3.30.70.3290">
    <property type="match status" value="2"/>
</dbReference>
<evidence type="ECO:0000259" key="14">
    <source>
        <dbReference type="PROSITE" id="PS52004"/>
    </source>
</evidence>
<dbReference type="InterPro" id="IPR049900">
    <property type="entry name" value="PKS_mFAS_DH"/>
</dbReference>
<protein>
    <submittedName>
        <fullName evidence="16">SDR family NAD(P)-dependent oxidoreductase</fullName>
    </submittedName>
</protein>
<dbReference type="Pfam" id="PF00550">
    <property type="entry name" value="PP-binding"/>
    <property type="match status" value="2"/>
</dbReference>
<sequence length="3333" mass="350927">MQTEDKLRDYLKRVSADLHKTRQRLRDIEARSTEPIAIVAMGCRYPGGVASPEDLWRLVSEGRDAISGFPGDRGWDIDGLYDPDPERYGTSYVREGGFLHDAAEFDADLFGIAPKEALTVDPQQRLLLETAWEVFERAGLDPTSLRGSRTGVFAGLMYNDYGSRLDSRADSLREFEGYLGSGSAGSVASGRISYVFGLEGPAVTVDTACSSSLVALHLAVQALRNGECDLALAGGATVMSTPDTFVEFSRQRGLSPDGRCKSYSDDADGTAWAEGVGLLLVERLSDAREHGHPVVAVVRGSAVNQDGASSGLTAPNGPSQQRVIRAALASAGLGPSDVDAVEGHGTGTSLGDPIEAQALLATYGQGRDADRPLWLGSLKSNIGHAQAAAGVGGIIKMVEAMRHGVLPKTLNVTTPSSHVDWSAGAVSLLTEARPWPEADHPRRAGISSFGVSGTNAHVIVEEAPEPETESSDAVEPVVQVSVVPWPVSARGAAALRGQLAVLSGWSAEQDGLDTAAVARALLRRAELDSRAVALVPVDGDSVADEVDSVLAEPVSGSVVSGRVVWVFAGQGSQWTGMGRELLETCPVFADTIAECDELLREWRGVTVSEALADEAMLGRVDVVQPVLFAVMVGLARTWQAIGVNPDAVVGHSQGEIAAAHVAGILTLRDAFWLVVARSRVIAEELSNRGGMVSIAAGAQRVQELMTAWSDRVAVAVVNGPGATVVSGDRDALAELVIAAEADGLRTRWLPVDYASHSPQVGTIRDRLLTDLAGTTGDAGRIPMLSTVTGDWVTGQDLDAAYWVDNLRSTVRFHDAVHSLVSEGFTRFMEITPHPVLTTAIIDTFEAEQIAGVAIETLRRDQHSAKGFLRAAAQAWTHGFPVHWNTLVPQAEPVSPKTLPTYAFDRRRYWVDAAPVASSGTSDQQETEFWTAVEHADWNALSATVPAADEQRDSWHAVLPSLARWRRERRERSTLDAWRHRVDWQPVQLPDGELTGIWLVVHPAGCALDVVDAIAAHGAGVVLIEIDALADDLTERLATVASTRFTGVLSLLAMDERSHPEHGAVGAGIVGTVDLVRALGAHGQQCPLWIATRNAVTIGRSDAAPDPRQAQLWGLGRVVGLEHPQRWGGLVDLPERLNERSAGWLAAALAGIDAEDQLAIRSSGGYRRRLVPAPEPASAEPWRPRGTVLITGGTGAVAGHIARWLAAAGAEHLLLTSRRGADAPGARELAAELAESGTDVTFAACDVADRDAVARVLAAVPADRPLSAVLHTAGIGTPGELATLGVAELSEVFSAKVRGADNLDALLAETDLDAFVLFSSGAGVWGGVRQGAYAAANAHLDALAERRRARGLRATSIAWGLWASDSGLAAADGIDELRRIGLRPMDAQLAAGALARAVRLDETALVVADVDWPRFAAGFNAGRRRPLLDRLPGVREALNEAGSRDADGSALRALLERTAVSGRRRVVLELIRRHTAAVLGHEGAATIAPDRAFRDVGFDSLMAVDMRNRLGAETGLALPATVVFDYPTPQALADHLLAETRLIEPDGRQTPVEVAVGADEPIAIVAMSCRFPGGVGGPEQLWDLIASGTDAIGEFPDDRGWDVESLYDPRPGKPGKTYTRAGGFLRGAAEFDAELFGISPREALAMDPQQRQLLEVAWELFERAGINPESLRGSRTGVFIGASAQNYGGDPQQAPEGAEGYFLTGNATAVISGRISYTFGLEGPAITVDTACSSALVALHQAAQTLRGGECDLAVAGGVAVLATPETFLEFSRQRGLAADGRCKPFADAADGTGWGEGVGLVLVERLSDARRNGHEILAVLRGSAINQDGASNGLTAPNGPSQQRVIRAALANAGLGPAEVDAVEAHGTGTVLGDPIEAQALLATYGRDRPADRPLWLGAIKSNIGHTQSAAGIAGVIKMVLALRHAELPQTLHLDRPTSQVDWSAGQVRLLTERMSWPALDRPRRAGVSAFGISGTNAHVILEQAPDPEPRDLPTIPIDRSPVWVLSAHNSAALAESAGRLAKQVTDDDADPWQVARSLVSGRASLPQRAVVFGDTRDELLAGLRTLAGNGASDDLVRGTARQGGTAVVFGGQGGQRLGMGREMYGAFPVFARAFDEVCAELDRWTERPVVEVMWGEDAELLNRTGFAQPALFAVEVALFRLWESWGVVPDVMIGHSVGEIAAAHVAGVLSLSDAAVLVTARARLMQRLPEGGAMAALQATEDEVVALLATDGDDPVVVSVVNAPDQLVVSGSVDAVLRVAAELAERGRRTRLLQVSHAFHSPRMDPVATEFASAIAGLTYATPEIPVLPTVAGATAADWATPDYWVNQVREPVRFADAVAAAAESGVTRFLELSGDGALVGAMAGTLAERADTTTVVCALRAGHGESRTALAAAARLYSFGGPIDWTRILPSAPELPLPTYPFQHRRYWLAGVSASDGAGPGQEPVDHPLLRTALRSPASGETVFTGRISLTSHPWLAQHAVHGTVLLPGTAFVDAVLYAGARVGCPAVAELTIEAPLVISESPVTMLVTVGAPDESGQCPCTVHTGTGDDGQSWRRHATGLLTALPAEAARPAEGWLPAAAEPLSLNGFYDRLHDLGFDYGPLFTGLVAAWRSGPDVLAEVELAENTDERRSFGLHPALLDAALHAASLLDETDEVTRLPFSWRGVSLFATGATALRVWISAAGEDTIRLSLTDRQGVPVAEVDGIQFKQVRADHFGAVTANSLFQVEWREIPVGAAASRRSAVLGAADLAVDCDRYADLAQLRAALDGGAPAPEVVLAPAPATGADPADVHAAAHRLLGLLQDWLAESRLAETELVVLTRSAVAVRDAAELTDLGQAALRGMVRSAQAEHPGRFRLVDLDTESPLPAALATTEPEVALRQGNSFVPRLVAAPAAEQPVEFDPSGAALITGGTGALGAHLARHLVTEHGVRHLVLTSRRGPDAPGADDLAAELTELGAAVTVAACDAADPVALAELLSGIPEPLTTVIHAAGVLDDGVLESLTPDRLDAVLRPKVDAAANLHRLTERLPMCRLVLFSSAAALFGTPGQANYAAANAYLDALAEYRTALGLPTTALAWGMWSGAGMAGELGGRDRGRLGTGLSAPEGMALFDAALGTGRPLLAPLRLDRTALRAIGSAELPAMLRDLVPVAVGRSTADDGTMLPALLAGLDGTERDKALLNFVREQVAVVLGYPSAESIVADRGFLELGLDSLTAVELRNRLGRRSGLRLSSTVVFDYPNTAALAEFIGAELPRDGVADAGSVHAELDRLESLLRTAEPDPGDRESVTGRLRALLATWTAAGEQEPAARPDDLADASADELFALLDDELGTA</sequence>
<dbReference type="Gene3D" id="1.10.1200.10">
    <property type="entry name" value="ACP-like"/>
    <property type="match status" value="2"/>
</dbReference>
<dbReference type="KEGG" id="nah:F5544_32000"/>
<keyword evidence="5" id="KW-0597">Phosphoprotein</keyword>
<keyword evidence="7" id="KW-0276">Fatty acid metabolism</keyword>
<dbReference type="CDD" id="cd08952">
    <property type="entry name" value="KR_1_SDR_x"/>
    <property type="match status" value="1"/>
</dbReference>
<dbReference type="InterPro" id="IPR009081">
    <property type="entry name" value="PP-bd_ACP"/>
</dbReference>
<dbReference type="Gene3D" id="6.10.140.1830">
    <property type="match status" value="1"/>
</dbReference>
<evidence type="ECO:0000256" key="11">
    <source>
        <dbReference type="ARBA" id="ARBA00023315"/>
    </source>
</evidence>
<dbReference type="SMART" id="SM00823">
    <property type="entry name" value="PKS_PP"/>
    <property type="match status" value="2"/>
</dbReference>
<evidence type="ECO:0000256" key="8">
    <source>
        <dbReference type="ARBA" id="ARBA00023098"/>
    </source>
</evidence>
<dbReference type="SMART" id="SM00822">
    <property type="entry name" value="PKS_KR"/>
    <property type="match status" value="2"/>
</dbReference>
<dbReference type="FunFam" id="3.40.366.10:FF:000002">
    <property type="entry name" value="Probable polyketide synthase 2"/>
    <property type="match status" value="2"/>
</dbReference>
<comment type="pathway">
    <text evidence="3">Lipid metabolism.</text>
</comment>